<protein>
    <recommendedName>
        <fullName evidence="2 5">UTP--glucose-1-phosphate uridylyltransferase</fullName>
        <ecNumber evidence="2 5">2.7.7.9</ecNumber>
    </recommendedName>
</protein>
<gene>
    <name evidence="7" type="ORF">PCOR1329_LOCUS18765</name>
</gene>
<evidence type="ECO:0000313" key="8">
    <source>
        <dbReference type="Proteomes" id="UP001189429"/>
    </source>
</evidence>
<sequence>MSFSNDFRSKMQAEGLQKEFVEGWVGLYEKLCAGDKGMITESSIEPVVSLPELESLPEGDKALLGKTVLLKLNGGLGTGMGLDKAKSLLPLKGGNTFLDLIAKQVLKLRGEGLPVKFMLMNSFSTEADTKEFFKKYPEIAKEWDGVAFQQNKSPKVDAETMKPIDWPQKPSCEWCPPGHGDIYAALVCSGKLDQLLQGGYEYAFVSNSDNLGATLDLRLLGRLASGGAPMLMEVCVRGEDDKKGGHLCRDLATGKLTLRESAQCPEEDEKAFQDIGKHRFFNTNNLWLNLKKLKEAMVGGVLPLPLIVNEKKVDPTSKEKPNPKVYQLETAMGAAIASLPGSEAVVVPFDRFAPVKTCNQLFGLRSDAYELSDDFTPVLSPGAFKPIVSFDDNYKMVPDMEAACPHGVPSLKACPKLKVKGKVLFLPGTIVQGETTIVNESDERAVVGGYLTGEVIATGCTEKNPAGSHRITVPPELFQRIMNGEAVPEDEIKKHVPVVATAAESSPGSPGEKKKKSSKKSAKVKKGMKGCC</sequence>
<dbReference type="Gene3D" id="3.90.550.10">
    <property type="entry name" value="Spore Coat Polysaccharide Biosynthesis Protein SpsA, Chain A"/>
    <property type="match status" value="1"/>
</dbReference>
<dbReference type="Gene3D" id="2.160.10.10">
    <property type="entry name" value="Hexapeptide repeat proteins"/>
    <property type="match status" value="1"/>
</dbReference>
<dbReference type="InterPro" id="IPR016267">
    <property type="entry name" value="UDPGP_trans"/>
</dbReference>
<keyword evidence="3 5" id="KW-0808">Transferase</keyword>
<keyword evidence="8" id="KW-1185">Reference proteome</keyword>
<accession>A0ABN9RAF4</accession>
<comment type="caution">
    <text evidence="7">The sequence shown here is derived from an EMBL/GenBank/DDBJ whole genome shotgun (WGS) entry which is preliminary data.</text>
</comment>
<evidence type="ECO:0000256" key="6">
    <source>
        <dbReference type="SAM" id="MobiDB-lite"/>
    </source>
</evidence>
<dbReference type="SUPFAM" id="SSF53448">
    <property type="entry name" value="Nucleotide-diphospho-sugar transferases"/>
    <property type="match status" value="1"/>
</dbReference>
<dbReference type="EMBL" id="CAUYUJ010005925">
    <property type="protein sequence ID" value="CAK0815489.1"/>
    <property type="molecule type" value="Genomic_DNA"/>
</dbReference>
<evidence type="ECO:0000256" key="2">
    <source>
        <dbReference type="ARBA" id="ARBA00012415"/>
    </source>
</evidence>
<reference evidence="7" key="1">
    <citation type="submission" date="2023-10" db="EMBL/GenBank/DDBJ databases">
        <authorList>
            <person name="Chen Y."/>
            <person name="Shah S."/>
            <person name="Dougan E. K."/>
            <person name="Thang M."/>
            <person name="Chan C."/>
        </authorList>
    </citation>
    <scope>NUCLEOTIDE SEQUENCE [LARGE SCALE GENOMIC DNA]</scope>
</reference>
<evidence type="ECO:0000256" key="5">
    <source>
        <dbReference type="PIRNR" id="PIRNR000806"/>
    </source>
</evidence>
<dbReference type="InterPro" id="IPR029044">
    <property type="entry name" value="Nucleotide-diphossugar_trans"/>
</dbReference>
<evidence type="ECO:0000313" key="7">
    <source>
        <dbReference type="EMBL" id="CAK0815489.1"/>
    </source>
</evidence>
<dbReference type="Pfam" id="PF01704">
    <property type="entry name" value="UDPGP"/>
    <property type="match status" value="1"/>
</dbReference>
<comment type="similarity">
    <text evidence="1 5">Belongs to the UDPGP type 1 family.</text>
</comment>
<dbReference type="PIRSF" id="PIRSF000806">
    <property type="entry name" value="UDPGP"/>
    <property type="match status" value="1"/>
</dbReference>
<keyword evidence="4 5" id="KW-0548">Nucleotidyltransferase</keyword>
<evidence type="ECO:0000256" key="4">
    <source>
        <dbReference type="ARBA" id="ARBA00022695"/>
    </source>
</evidence>
<evidence type="ECO:0000256" key="3">
    <source>
        <dbReference type="ARBA" id="ARBA00022679"/>
    </source>
</evidence>
<feature type="compositionally biased region" description="Basic residues" evidence="6">
    <location>
        <begin position="513"/>
        <end position="532"/>
    </location>
</feature>
<name>A0ABN9RAF4_9DINO</name>
<organism evidence="7 8">
    <name type="scientific">Prorocentrum cordatum</name>
    <dbReference type="NCBI Taxonomy" id="2364126"/>
    <lineage>
        <taxon>Eukaryota</taxon>
        <taxon>Sar</taxon>
        <taxon>Alveolata</taxon>
        <taxon>Dinophyceae</taxon>
        <taxon>Prorocentrales</taxon>
        <taxon>Prorocentraceae</taxon>
        <taxon>Prorocentrum</taxon>
    </lineage>
</organism>
<dbReference type="InterPro" id="IPR002618">
    <property type="entry name" value="UDPGP_fam"/>
</dbReference>
<dbReference type="EC" id="2.7.7.9" evidence="2 5"/>
<proteinExistence type="inferred from homology"/>
<dbReference type="PANTHER" id="PTHR43511">
    <property type="match status" value="1"/>
</dbReference>
<comment type="catalytic activity">
    <reaction evidence="5">
        <text>alpha-D-glucose 1-phosphate + UTP + H(+) = UDP-alpha-D-glucose + diphosphate</text>
        <dbReference type="Rhea" id="RHEA:19889"/>
        <dbReference type="ChEBI" id="CHEBI:15378"/>
        <dbReference type="ChEBI" id="CHEBI:33019"/>
        <dbReference type="ChEBI" id="CHEBI:46398"/>
        <dbReference type="ChEBI" id="CHEBI:58601"/>
        <dbReference type="ChEBI" id="CHEBI:58885"/>
        <dbReference type="EC" id="2.7.7.9"/>
    </reaction>
</comment>
<evidence type="ECO:0000256" key="1">
    <source>
        <dbReference type="ARBA" id="ARBA00010401"/>
    </source>
</evidence>
<dbReference type="Proteomes" id="UP001189429">
    <property type="component" value="Unassembled WGS sequence"/>
</dbReference>
<feature type="region of interest" description="Disordered" evidence="6">
    <location>
        <begin position="492"/>
        <end position="532"/>
    </location>
</feature>